<gene>
    <name evidence="7" type="ORF">SNE40_014279</name>
</gene>
<evidence type="ECO:0000313" key="8">
    <source>
        <dbReference type="Proteomes" id="UP001347796"/>
    </source>
</evidence>
<dbReference type="Pfam" id="PF05485">
    <property type="entry name" value="THAP"/>
    <property type="match status" value="1"/>
</dbReference>
<keyword evidence="1" id="KW-0479">Metal-binding</keyword>
<sequence>MPSCNVPGCENYKITRSIGVPFHRFPSDARRRREWLVKIRNKNLPINSSFKKVKNLRVCGKHFVPSDYVRDLQHELTGSKRKSILKKDAVPSIFPFLLEIQQNDRSAFAKREMMRVQSVSRVTPLPFAFGSSKQQSECSTSSVSHSQTVPSISTELECSSPFKINATQSPLFTPGINSETDFNTTDSETEFYGEGGMNDNDCVLVSKKNLAELFKTCQICGQGIISKRTMHVGAKLVINWECIQGVVKTGSNFVRNT</sequence>
<evidence type="ECO:0000259" key="6">
    <source>
        <dbReference type="PROSITE" id="PS50950"/>
    </source>
</evidence>
<name>A0AAN8PIV3_PATCE</name>
<dbReference type="GO" id="GO:0008270">
    <property type="term" value="F:zinc ion binding"/>
    <property type="evidence" value="ECO:0007669"/>
    <property type="project" value="UniProtKB-KW"/>
</dbReference>
<evidence type="ECO:0000256" key="4">
    <source>
        <dbReference type="ARBA" id="ARBA00023125"/>
    </source>
</evidence>
<evidence type="ECO:0000256" key="3">
    <source>
        <dbReference type="ARBA" id="ARBA00022833"/>
    </source>
</evidence>
<dbReference type="PANTHER" id="PTHR46927">
    <property type="entry name" value="AGAP005574-PA"/>
    <property type="match status" value="1"/>
</dbReference>
<keyword evidence="4 5" id="KW-0238">DNA-binding</keyword>
<dbReference type="Gene3D" id="6.20.210.20">
    <property type="entry name" value="THAP domain"/>
    <property type="match status" value="1"/>
</dbReference>
<dbReference type="InterPro" id="IPR052224">
    <property type="entry name" value="THAP_domain_protein"/>
</dbReference>
<dbReference type="GO" id="GO:0003677">
    <property type="term" value="F:DNA binding"/>
    <property type="evidence" value="ECO:0007669"/>
    <property type="project" value="UniProtKB-UniRule"/>
</dbReference>
<dbReference type="SMART" id="SM00980">
    <property type="entry name" value="THAP"/>
    <property type="match status" value="1"/>
</dbReference>
<dbReference type="InterPro" id="IPR006612">
    <property type="entry name" value="THAP_Znf"/>
</dbReference>
<organism evidence="7 8">
    <name type="scientific">Patella caerulea</name>
    <name type="common">Rayed Mediterranean limpet</name>
    <dbReference type="NCBI Taxonomy" id="87958"/>
    <lineage>
        <taxon>Eukaryota</taxon>
        <taxon>Metazoa</taxon>
        <taxon>Spiralia</taxon>
        <taxon>Lophotrochozoa</taxon>
        <taxon>Mollusca</taxon>
        <taxon>Gastropoda</taxon>
        <taxon>Patellogastropoda</taxon>
        <taxon>Patelloidea</taxon>
        <taxon>Patellidae</taxon>
        <taxon>Patella</taxon>
    </lineage>
</organism>
<dbReference type="PROSITE" id="PS50950">
    <property type="entry name" value="ZF_THAP"/>
    <property type="match status" value="1"/>
</dbReference>
<dbReference type="AlphaFoldDB" id="A0AAN8PIV3"/>
<dbReference type="PANTHER" id="PTHR46927:SF3">
    <property type="entry name" value="THAP-TYPE DOMAIN-CONTAINING PROTEIN"/>
    <property type="match status" value="1"/>
</dbReference>
<evidence type="ECO:0000256" key="1">
    <source>
        <dbReference type="ARBA" id="ARBA00022723"/>
    </source>
</evidence>
<dbReference type="SMART" id="SM00692">
    <property type="entry name" value="DM3"/>
    <property type="match status" value="1"/>
</dbReference>
<protein>
    <recommendedName>
        <fullName evidence="6">THAP-type domain-containing protein</fullName>
    </recommendedName>
</protein>
<dbReference type="EMBL" id="JAZGQO010000010">
    <property type="protein sequence ID" value="KAK6175903.1"/>
    <property type="molecule type" value="Genomic_DNA"/>
</dbReference>
<evidence type="ECO:0000313" key="7">
    <source>
        <dbReference type="EMBL" id="KAK6175903.1"/>
    </source>
</evidence>
<evidence type="ECO:0000256" key="5">
    <source>
        <dbReference type="PROSITE-ProRule" id="PRU00309"/>
    </source>
</evidence>
<dbReference type="InterPro" id="IPR038441">
    <property type="entry name" value="THAP_Znf_sf"/>
</dbReference>
<accession>A0AAN8PIV3</accession>
<comment type="caution">
    <text evidence="7">The sequence shown here is derived from an EMBL/GenBank/DDBJ whole genome shotgun (WGS) entry which is preliminary data.</text>
</comment>
<keyword evidence="8" id="KW-1185">Reference proteome</keyword>
<dbReference type="SUPFAM" id="SSF57716">
    <property type="entry name" value="Glucocorticoid receptor-like (DNA-binding domain)"/>
    <property type="match status" value="1"/>
</dbReference>
<feature type="domain" description="THAP-type" evidence="6">
    <location>
        <begin position="1"/>
        <end position="94"/>
    </location>
</feature>
<proteinExistence type="predicted"/>
<keyword evidence="2 5" id="KW-0863">Zinc-finger</keyword>
<dbReference type="Proteomes" id="UP001347796">
    <property type="component" value="Unassembled WGS sequence"/>
</dbReference>
<reference evidence="7 8" key="1">
    <citation type="submission" date="2024-01" db="EMBL/GenBank/DDBJ databases">
        <title>The genome of the rayed Mediterranean limpet Patella caerulea (Linnaeus, 1758).</title>
        <authorList>
            <person name="Anh-Thu Weber A."/>
            <person name="Halstead-Nussloch G."/>
        </authorList>
    </citation>
    <scope>NUCLEOTIDE SEQUENCE [LARGE SCALE GENOMIC DNA]</scope>
    <source>
        <strain evidence="7">AATW-2023a</strain>
        <tissue evidence="7">Whole specimen</tissue>
    </source>
</reference>
<evidence type="ECO:0000256" key="2">
    <source>
        <dbReference type="ARBA" id="ARBA00022771"/>
    </source>
</evidence>
<keyword evidence="3" id="KW-0862">Zinc</keyword>